<evidence type="ECO:0000259" key="1">
    <source>
        <dbReference type="Pfam" id="PF07475"/>
    </source>
</evidence>
<dbReference type="GO" id="GO:0005524">
    <property type="term" value="F:ATP binding"/>
    <property type="evidence" value="ECO:0007669"/>
    <property type="project" value="InterPro"/>
</dbReference>
<dbReference type="GO" id="GO:0006109">
    <property type="term" value="P:regulation of carbohydrate metabolic process"/>
    <property type="evidence" value="ECO:0007669"/>
    <property type="project" value="InterPro"/>
</dbReference>
<organism evidence="2 3">
    <name type="scientific">Gemmobacter lutimaris</name>
    <dbReference type="NCBI Taxonomy" id="2306023"/>
    <lineage>
        <taxon>Bacteria</taxon>
        <taxon>Pseudomonadati</taxon>
        <taxon>Pseudomonadota</taxon>
        <taxon>Alphaproteobacteria</taxon>
        <taxon>Rhodobacterales</taxon>
        <taxon>Paracoccaceae</taxon>
        <taxon>Gemmobacter</taxon>
    </lineage>
</organism>
<keyword evidence="2" id="KW-0418">Kinase</keyword>
<dbReference type="InterPro" id="IPR027417">
    <property type="entry name" value="P-loop_NTPase"/>
</dbReference>
<gene>
    <name evidence="2" type="ORF">D2N39_05950</name>
</gene>
<dbReference type="PANTHER" id="PTHR30305:SF1">
    <property type="entry name" value="HPR KINASE_PHOSPHORYLASE"/>
    <property type="match status" value="1"/>
</dbReference>
<dbReference type="SUPFAM" id="SSF53795">
    <property type="entry name" value="PEP carboxykinase-like"/>
    <property type="match status" value="1"/>
</dbReference>
<dbReference type="GO" id="GO:0000155">
    <property type="term" value="F:phosphorelay sensor kinase activity"/>
    <property type="evidence" value="ECO:0007669"/>
    <property type="project" value="InterPro"/>
</dbReference>
<keyword evidence="3" id="KW-1185">Reference proteome</keyword>
<feature type="domain" description="HPr kinase/phosphorylase C-terminal" evidence="1">
    <location>
        <begin position="5"/>
        <end position="78"/>
    </location>
</feature>
<proteinExistence type="predicted"/>
<comment type="caution">
    <text evidence="2">The sequence shown here is derived from an EMBL/GenBank/DDBJ whole genome shotgun (WGS) entry which is preliminary data.</text>
</comment>
<dbReference type="Pfam" id="PF07475">
    <property type="entry name" value="Hpr_kinase_C"/>
    <property type="match status" value="1"/>
</dbReference>
<dbReference type="InterPro" id="IPR011104">
    <property type="entry name" value="Hpr_kin/Pase_C"/>
</dbReference>
<protein>
    <submittedName>
        <fullName evidence="2">Serine kinase</fullName>
    </submittedName>
</protein>
<dbReference type="Gene3D" id="3.40.50.300">
    <property type="entry name" value="P-loop containing nucleotide triphosphate hydrolases"/>
    <property type="match status" value="1"/>
</dbReference>
<dbReference type="PANTHER" id="PTHR30305">
    <property type="entry name" value="PROTEIN YJDM-RELATED"/>
    <property type="match status" value="1"/>
</dbReference>
<dbReference type="EMBL" id="QXXQ01000002">
    <property type="protein sequence ID" value="RID93340.1"/>
    <property type="molecule type" value="Genomic_DNA"/>
</dbReference>
<keyword evidence="2" id="KW-0808">Transferase</keyword>
<evidence type="ECO:0000313" key="3">
    <source>
        <dbReference type="Proteomes" id="UP000266649"/>
    </source>
</evidence>
<evidence type="ECO:0000313" key="2">
    <source>
        <dbReference type="EMBL" id="RID93340.1"/>
    </source>
</evidence>
<sequence>MTADLVHGSCVALGGRGLLILGPSGSGKSTLALKLIATGATLVADDQVRLRRAGSGVVASAPERLAGMIEARGVGLLRADFLAETLLVLVVDLARKEPDRLPPFRHIPVLGCTLDLVSGAGNPHLETALLQWLRGGGRVG</sequence>
<accession>A0A398BZF6</accession>
<reference evidence="2 3" key="1">
    <citation type="submission" date="2018-09" db="EMBL/GenBank/DDBJ databases">
        <title>Gemmobacter lutimaris sp. nov., a marine bacterium isolated from tidal flat.</title>
        <authorList>
            <person name="Lee D.W."/>
            <person name="Yoo Y."/>
            <person name="Kim J.-J."/>
            <person name="Kim B.S."/>
        </authorList>
    </citation>
    <scope>NUCLEOTIDE SEQUENCE [LARGE SCALE GENOMIC DNA]</scope>
    <source>
        <strain evidence="2 3">YJ-T1-11</strain>
    </source>
</reference>
<dbReference type="AlphaFoldDB" id="A0A398BZF6"/>
<name>A0A398BZF6_9RHOB</name>
<dbReference type="Proteomes" id="UP000266649">
    <property type="component" value="Unassembled WGS sequence"/>
</dbReference>
<dbReference type="OrthoDB" id="8326226at2"/>